<gene>
    <name evidence="2" type="ORF">AAIA72_03525</name>
</gene>
<dbReference type="SUPFAM" id="SSF56300">
    <property type="entry name" value="Metallo-dependent phosphatases"/>
    <property type="match status" value="1"/>
</dbReference>
<sequence length="324" mass="37054">MSDGQRFEGYDIIGDVHGCALTLKALLHKLGYQESMGIYGHPARQAIFVGDIIDRGPRIREALRIVRGMVEAGTAQMVMGNHEYNALGYCTRARPGSTRTYLREHTARHTRTISATLKQFEHHEEEFQSYLDWFLTLPLFLELPGFRVVHACWDEALIQAFREKYGRNTIDMDFLHDSSVHGSFAGKVMDRLLRGTDLRLPEGFVIKGGDGYTRNAFRTRFWASNPRTYQDVVFQPDGLPEPLRNRLLTQEEKSRLLSYPESAPPVFVGHYWLSGTPRLLRSNVACVDYSAVKYGKLVAYRFNGEKTLTNDHFVWVDVERTSGE</sequence>
<dbReference type="RefSeq" id="WP_369602068.1">
    <property type="nucleotide sequence ID" value="NZ_CP154858.1"/>
</dbReference>
<name>A0AB39UYU7_9GAMM</name>
<dbReference type="InterPro" id="IPR029052">
    <property type="entry name" value="Metallo-depent_PP-like"/>
</dbReference>
<dbReference type="Pfam" id="PF00149">
    <property type="entry name" value="Metallophos"/>
    <property type="match status" value="1"/>
</dbReference>
<accession>A0AB39UYU7</accession>
<evidence type="ECO:0000313" key="2">
    <source>
        <dbReference type="EMBL" id="XDT73067.1"/>
    </source>
</evidence>
<proteinExistence type="predicted"/>
<protein>
    <submittedName>
        <fullName evidence="2">Metallophosphoesterase</fullName>
    </submittedName>
</protein>
<organism evidence="2">
    <name type="scientific">Thermohahella caldifontis</name>
    <dbReference type="NCBI Taxonomy" id="3142973"/>
    <lineage>
        <taxon>Bacteria</taxon>
        <taxon>Pseudomonadati</taxon>
        <taxon>Pseudomonadota</taxon>
        <taxon>Gammaproteobacteria</taxon>
        <taxon>Oceanospirillales</taxon>
        <taxon>Hahellaceae</taxon>
        <taxon>Thermohahella</taxon>
    </lineage>
</organism>
<dbReference type="PANTHER" id="PTHR42850">
    <property type="entry name" value="METALLOPHOSPHOESTERASE"/>
    <property type="match status" value="1"/>
</dbReference>
<dbReference type="GO" id="GO:0005737">
    <property type="term" value="C:cytoplasm"/>
    <property type="evidence" value="ECO:0007669"/>
    <property type="project" value="TreeGrafter"/>
</dbReference>
<dbReference type="AlphaFoldDB" id="A0AB39UYU7"/>
<evidence type="ECO:0000259" key="1">
    <source>
        <dbReference type="Pfam" id="PF00149"/>
    </source>
</evidence>
<dbReference type="GO" id="GO:0016791">
    <property type="term" value="F:phosphatase activity"/>
    <property type="evidence" value="ECO:0007669"/>
    <property type="project" value="TreeGrafter"/>
</dbReference>
<dbReference type="InterPro" id="IPR050126">
    <property type="entry name" value="Ap4A_hydrolase"/>
</dbReference>
<reference evidence="2" key="1">
    <citation type="submission" date="2024-05" db="EMBL/GenBank/DDBJ databases">
        <title>Genome sequencing of novel strain.</title>
        <authorList>
            <person name="Ganbat D."/>
            <person name="Ganbat S."/>
            <person name="Lee S.-J."/>
        </authorList>
    </citation>
    <scope>NUCLEOTIDE SEQUENCE</scope>
    <source>
        <strain evidence="2">SMD15-11</strain>
    </source>
</reference>
<dbReference type="InterPro" id="IPR004843">
    <property type="entry name" value="Calcineurin-like_PHP"/>
</dbReference>
<dbReference type="EMBL" id="CP154858">
    <property type="protein sequence ID" value="XDT73067.1"/>
    <property type="molecule type" value="Genomic_DNA"/>
</dbReference>
<dbReference type="PANTHER" id="PTHR42850:SF7">
    <property type="entry name" value="BIS(5'-NUCLEOSYL)-TETRAPHOSPHATASE PRPE [ASYMMETRICAL]"/>
    <property type="match status" value="1"/>
</dbReference>
<feature type="domain" description="Calcineurin-like phosphoesterase" evidence="1">
    <location>
        <begin position="12"/>
        <end position="162"/>
    </location>
</feature>
<dbReference type="KEGG" id="tcd:AAIA72_03525"/>
<dbReference type="Gene3D" id="3.60.21.10">
    <property type="match status" value="1"/>
</dbReference>